<gene>
    <name evidence="1" type="ordered locus">HMPREF0733_11022</name>
</gene>
<sequence>MFNLFLVRVVLNMFSGVANYAVKPVVRCEGNGSYLYAYGWWLVLIFHHHTWTQGQGPLFLCLGQGASTVINNAHGTIYNRIKKFKKVITQ</sequence>
<organism evidence="1 2">
    <name type="scientific">Rothia dentocariosa (strain ATCC 17931 / CDC X599 / XDIA)</name>
    <dbReference type="NCBI Taxonomy" id="762948"/>
    <lineage>
        <taxon>Bacteria</taxon>
        <taxon>Bacillati</taxon>
        <taxon>Actinomycetota</taxon>
        <taxon>Actinomycetes</taxon>
        <taxon>Micrococcales</taxon>
        <taxon>Micrococcaceae</taxon>
        <taxon>Rothia</taxon>
    </lineage>
</organism>
<dbReference type="AlphaFoldDB" id="E3H3T7"/>
<dbReference type="EMBL" id="CP002280">
    <property type="protein sequence ID" value="ADP40479.1"/>
    <property type="molecule type" value="Genomic_DNA"/>
</dbReference>
<dbReference type="HOGENOM" id="CLU_2438923_0_0_11"/>
<accession>E3H3T7</accession>
<reference evidence="2" key="1">
    <citation type="submission" date="2010-10" db="EMBL/GenBank/DDBJ databases">
        <title>The complete genome of Rothia dentocariosa ATCC 17931.</title>
        <authorList>
            <person name="Muzny D."/>
            <person name="Qin X."/>
            <person name="Buhay C."/>
            <person name="Dugan-Rocha S."/>
            <person name="Ding Y."/>
            <person name="Chen G."/>
            <person name="Hawes A."/>
            <person name="Holder M."/>
            <person name="Jhangiani S."/>
            <person name="Johnson A."/>
            <person name="Khan Z."/>
            <person name="Li Z."/>
            <person name="Liu W."/>
            <person name="Liu X."/>
            <person name="Perez L."/>
            <person name="Shen H."/>
            <person name="Wang Q."/>
            <person name="Watt J."/>
            <person name="Xi L."/>
            <person name="Xin Y."/>
            <person name="Zhou J."/>
            <person name="Deng J."/>
            <person name="Jiang H."/>
            <person name="Liu Y."/>
            <person name="Qu J."/>
            <person name="Song X.-Z."/>
            <person name="Zhang L."/>
            <person name="Villasana D."/>
            <person name="Johnson A."/>
            <person name="Liu J."/>
            <person name="Liyanage D."/>
            <person name="Lorensuhewa L."/>
            <person name="Robinson T."/>
            <person name="Song A."/>
            <person name="Song B.-B."/>
            <person name="Dinh H."/>
            <person name="Thornton R."/>
            <person name="Coyle M."/>
            <person name="Francisco L."/>
            <person name="Jackson L."/>
            <person name="Javaid M."/>
            <person name="Korchina V."/>
            <person name="Kovar C."/>
            <person name="Mata R."/>
            <person name="Mathew T."/>
            <person name="Ngo R."/>
            <person name="Nguyen L."/>
            <person name="Nguyen N."/>
            <person name="Okwuonu G."/>
            <person name="Ongeri F."/>
            <person name="Pham C."/>
            <person name="Simmons D."/>
            <person name="Wilczek-Boney K."/>
            <person name="Hale W."/>
            <person name="Jakkamsetti A."/>
            <person name="Pham P."/>
            <person name="Ruth R."/>
            <person name="San Lucas F."/>
            <person name="Warren J."/>
            <person name="Zhang J."/>
            <person name="Zhao Z."/>
            <person name="Zhou C."/>
            <person name="Zhu D."/>
            <person name="Lee S."/>
            <person name="Bess C."/>
            <person name="Blankenburg K."/>
            <person name="Forbes L."/>
            <person name="Fu Q."/>
            <person name="Gubbala S."/>
            <person name="Hirani K."/>
            <person name="Jayaseelan J.C."/>
            <person name="Lara F."/>
            <person name="Munidasa M."/>
            <person name="Palculict T."/>
            <person name="Patil S."/>
            <person name="Pu L.-L."/>
            <person name="Saada N."/>
            <person name="Tang L."/>
            <person name="Weissenberger G."/>
            <person name="Zhu Y."/>
            <person name="Hemphill L."/>
            <person name="Shang Y."/>
            <person name="Youmans B."/>
            <person name="Ayvaz T."/>
            <person name="Ross M."/>
            <person name="Santibanez J."/>
            <person name="Aqrawi P."/>
            <person name="Gross S."/>
            <person name="Joshi V."/>
            <person name="Fowler G."/>
            <person name="Nazareth L."/>
            <person name="Reid J."/>
            <person name="Worley K."/>
            <person name="Petrosino J."/>
            <person name="Highlander S."/>
            <person name="Gibbs R."/>
        </authorList>
    </citation>
    <scope>NUCLEOTIDE SEQUENCE [LARGE SCALE GENOMIC DNA]</scope>
    <source>
        <strain evidence="2">ATCC 17931 / CDC X599 / XDIA</strain>
    </source>
</reference>
<evidence type="ECO:0000313" key="1">
    <source>
        <dbReference type="EMBL" id="ADP40479.1"/>
    </source>
</evidence>
<protein>
    <submittedName>
        <fullName evidence="1">Uncharacterized protein</fullName>
    </submittedName>
</protein>
<name>E3H3T7_ROTDC</name>
<dbReference type="KEGG" id="rdn:HMPREF0733_11022"/>
<proteinExistence type="predicted"/>
<dbReference type="Proteomes" id="UP000000387">
    <property type="component" value="Chromosome"/>
</dbReference>
<evidence type="ECO:0000313" key="2">
    <source>
        <dbReference type="Proteomes" id="UP000000387"/>
    </source>
</evidence>